<organism evidence="6 7">
    <name type="scientific">Cylindrobasidium torrendii FP15055 ss-10</name>
    <dbReference type="NCBI Taxonomy" id="1314674"/>
    <lineage>
        <taxon>Eukaryota</taxon>
        <taxon>Fungi</taxon>
        <taxon>Dikarya</taxon>
        <taxon>Basidiomycota</taxon>
        <taxon>Agaricomycotina</taxon>
        <taxon>Agaricomycetes</taxon>
        <taxon>Agaricomycetidae</taxon>
        <taxon>Agaricales</taxon>
        <taxon>Marasmiineae</taxon>
        <taxon>Physalacriaceae</taxon>
        <taxon>Cylindrobasidium</taxon>
    </lineage>
</organism>
<feature type="region of interest" description="Disordered" evidence="4">
    <location>
        <begin position="109"/>
        <end position="187"/>
    </location>
</feature>
<keyword evidence="3" id="KW-0539">Nucleus</keyword>
<evidence type="ECO:0000256" key="3">
    <source>
        <dbReference type="ARBA" id="ARBA00023242"/>
    </source>
</evidence>
<dbReference type="CDD" id="cd02208">
    <property type="entry name" value="cupin_RmlC-like"/>
    <property type="match status" value="1"/>
</dbReference>
<dbReference type="GO" id="GO:0006357">
    <property type="term" value="P:regulation of transcription by RNA polymerase II"/>
    <property type="evidence" value="ECO:0007669"/>
    <property type="project" value="TreeGrafter"/>
</dbReference>
<dbReference type="Proteomes" id="UP000054007">
    <property type="component" value="Unassembled WGS sequence"/>
</dbReference>
<feature type="compositionally biased region" description="Low complexity" evidence="4">
    <location>
        <begin position="452"/>
        <end position="462"/>
    </location>
</feature>
<proteinExistence type="predicted"/>
<dbReference type="AlphaFoldDB" id="A0A0D7BQC0"/>
<dbReference type="GO" id="GO:0046872">
    <property type="term" value="F:metal ion binding"/>
    <property type="evidence" value="ECO:0007669"/>
    <property type="project" value="UniProtKB-KW"/>
</dbReference>
<dbReference type="Gene3D" id="2.60.120.650">
    <property type="entry name" value="Cupin"/>
    <property type="match status" value="1"/>
</dbReference>
<dbReference type="InterPro" id="IPR003347">
    <property type="entry name" value="JmjC_dom"/>
</dbReference>
<evidence type="ECO:0000256" key="4">
    <source>
        <dbReference type="SAM" id="MobiDB-lite"/>
    </source>
</evidence>
<dbReference type="GO" id="GO:0032454">
    <property type="term" value="F:histone H3K9 demethylase activity"/>
    <property type="evidence" value="ECO:0007669"/>
    <property type="project" value="InterPro"/>
</dbReference>
<feature type="region of interest" description="Disordered" evidence="4">
    <location>
        <begin position="1"/>
        <end position="24"/>
    </location>
</feature>
<evidence type="ECO:0000256" key="1">
    <source>
        <dbReference type="ARBA" id="ARBA00004123"/>
    </source>
</evidence>
<dbReference type="STRING" id="1314674.A0A0D7BQC0"/>
<dbReference type="SMART" id="SM00558">
    <property type="entry name" value="JmjC"/>
    <property type="match status" value="1"/>
</dbReference>
<accession>A0A0D7BQC0</accession>
<dbReference type="PROSITE" id="PS51184">
    <property type="entry name" value="JMJC"/>
    <property type="match status" value="1"/>
</dbReference>
<comment type="subcellular location">
    <subcellularLocation>
        <location evidence="1">Nucleus</location>
    </subcellularLocation>
</comment>
<protein>
    <recommendedName>
        <fullName evidence="5">JmjC domain-containing protein</fullName>
    </recommendedName>
</protein>
<evidence type="ECO:0000313" key="6">
    <source>
        <dbReference type="EMBL" id="KIY71791.1"/>
    </source>
</evidence>
<evidence type="ECO:0000259" key="5">
    <source>
        <dbReference type="PROSITE" id="PS51184"/>
    </source>
</evidence>
<dbReference type="InterPro" id="IPR045109">
    <property type="entry name" value="LSDs-like"/>
</dbReference>
<evidence type="ECO:0000313" key="7">
    <source>
        <dbReference type="Proteomes" id="UP000054007"/>
    </source>
</evidence>
<reference evidence="6 7" key="1">
    <citation type="journal article" date="2015" name="Fungal Genet. Biol.">
        <title>Evolution of novel wood decay mechanisms in Agaricales revealed by the genome sequences of Fistulina hepatica and Cylindrobasidium torrendii.</title>
        <authorList>
            <person name="Floudas D."/>
            <person name="Held B.W."/>
            <person name="Riley R."/>
            <person name="Nagy L.G."/>
            <person name="Koehler G."/>
            <person name="Ransdell A.S."/>
            <person name="Younus H."/>
            <person name="Chow J."/>
            <person name="Chiniquy J."/>
            <person name="Lipzen A."/>
            <person name="Tritt A."/>
            <person name="Sun H."/>
            <person name="Haridas S."/>
            <person name="LaButti K."/>
            <person name="Ohm R.A."/>
            <person name="Kues U."/>
            <person name="Blanchette R.A."/>
            <person name="Grigoriev I.V."/>
            <person name="Minto R.E."/>
            <person name="Hibbett D.S."/>
        </authorList>
    </citation>
    <scope>NUCLEOTIDE SEQUENCE [LARGE SCALE GENOMIC DNA]</scope>
    <source>
        <strain evidence="6 7">FP15055 ss-10</strain>
    </source>
</reference>
<feature type="compositionally biased region" description="Basic and acidic residues" evidence="4">
    <location>
        <begin position="175"/>
        <end position="187"/>
    </location>
</feature>
<sequence length="806" mass="90668">MDDGSLGYYNAGAPPGPSHPQYAYSTQQGYLPQFEGQQYAPHQEDGGLRYPFNSVYPEVFTFPPPAAHAPPQQSAHEALIPVAQPPVYYPSAPPVNASHAIYPAAVNVGDKRQHPSESIAYPQPASKRARRDTSSNTSESLSPQSSSQQPQVEMSIPSPPQPAHRPAARSSPKSKAKDAVGLDSIPRRDRLQGSFTVELQSSRCMSTKYSKASRDITKCISCTRRKLGDICRFQGVRCFMRDENDKIAGVCFTNRPHGGKPVKFPTAWNVPFTEEHRRVTQSVVARALLPVLQRELEHIKGHDDVVARPREVDCRASCDTCMTSTFSETWMCRACGREACKECFKRICDLSFIRKDASPEERSRWEDERNSVLNSNPVFLDCLKRQEHNATTFRRTTRFTLHELETAISDMQAVVNREPRANDHTQQTSILDPLASMTSAPHSSDAVSFVGPSELSSAHSSPLSPPPDEEQAPFDGPVSVPQHDTPRFTPTELTSEEFRKHWNSGTPMIVTGMNDRLKLGWSPDFCIERYGLFEVRLVDCQTNDERGKMKVGDFFRQFGRYSERNSDVLKLKDWPPSADFKRIFPELFNDFSDAVPLPEYVRRDGVLNLFSHFPENALAPDLGPKMYNAFATSTTAGSLGSTRLHMDMADALNILTYASASPDGTKGGAVWDLYKREDADTLRQFLREKAATKVIDPIHSQLYYVTEEWRAELYEKYGVKSYRVTQRVGEAIFIPAGCAHQVANTSDCMKVAIDYVSPENISACEKLTSEFRRQNVRKAWKDDVLQLRVMMWYAWQSCSRQDMSIP</sequence>
<dbReference type="PANTHER" id="PTHR12549:SF38">
    <property type="entry name" value="JMJC DOMAIN-CONTAINING HISTONE DEMETHYLASE 2, ISOFORM A"/>
    <property type="match status" value="1"/>
</dbReference>
<dbReference type="Pfam" id="PF02373">
    <property type="entry name" value="JmjC"/>
    <property type="match status" value="1"/>
</dbReference>
<dbReference type="GO" id="GO:0003712">
    <property type="term" value="F:transcription coregulator activity"/>
    <property type="evidence" value="ECO:0007669"/>
    <property type="project" value="TreeGrafter"/>
</dbReference>
<dbReference type="GO" id="GO:0000785">
    <property type="term" value="C:chromatin"/>
    <property type="evidence" value="ECO:0007669"/>
    <property type="project" value="TreeGrafter"/>
</dbReference>
<feature type="domain" description="JmjC" evidence="5">
    <location>
        <begin position="602"/>
        <end position="772"/>
    </location>
</feature>
<gene>
    <name evidence="6" type="ORF">CYLTODRAFT_418508</name>
</gene>
<keyword evidence="2" id="KW-0479">Metal-binding</keyword>
<feature type="compositionally biased region" description="Low complexity" evidence="4">
    <location>
        <begin position="134"/>
        <end position="155"/>
    </location>
</feature>
<dbReference type="SUPFAM" id="SSF51197">
    <property type="entry name" value="Clavaminate synthase-like"/>
    <property type="match status" value="1"/>
</dbReference>
<dbReference type="GO" id="GO:0000118">
    <property type="term" value="C:histone deacetylase complex"/>
    <property type="evidence" value="ECO:0007669"/>
    <property type="project" value="TreeGrafter"/>
</dbReference>
<feature type="region of interest" description="Disordered" evidence="4">
    <location>
        <begin position="436"/>
        <end position="493"/>
    </location>
</feature>
<dbReference type="GO" id="GO:0031490">
    <property type="term" value="F:chromatin DNA binding"/>
    <property type="evidence" value="ECO:0007669"/>
    <property type="project" value="TreeGrafter"/>
</dbReference>
<dbReference type="EMBL" id="KN880450">
    <property type="protein sequence ID" value="KIY71791.1"/>
    <property type="molecule type" value="Genomic_DNA"/>
</dbReference>
<dbReference type="PANTHER" id="PTHR12549">
    <property type="entry name" value="JMJC DOMAIN-CONTAINING HISTONE DEMETHYLATION PROTEIN"/>
    <property type="match status" value="1"/>
</dbReference>
<evidence type="ECO:0000256" key="2">
    <source>
        <dbReference type="ARBA" id="ARBA00022723"/>
    </source>
</evidence>
<feature type="compositionally biased region" description="Polar residues" evidence="4">
    <location>
        <begin position="436"/>
        <end position="446"/>
    </location>
</feature>
<name>A0A0D7BQC0_9AGAR</name>
<keyword evidence="7" id="KW-1185">Reference proteome</keyword>
<dbReference type="OrthoDB" id="1667110at2759"/>